<accession>A0AB33ILD0</accession>
<name>A0AB33ILD0_ACEAC</name>
<dbReference type="Proteomes" id="UP000516424">
    <property type="component" value="Chromosome"/>
</dbReference>
<sequence>MNPEKRERSNFAEILAEVPLLKAYHLRLERERNDPEPDAGAIEVLERAIADVTKFLQIGDPNDLSDDVWCAGQILAASDIPGGWQRWDENVQERVEREKAAKKAARAARRARA</sequence>
<reference evidence="1 2" key="1">
    <citation type="journal article" date="2011" name="Microbiology">
        <title>Transcriptome response to different carbon sources in Acetobacter aceti.</title>
        <authorList>
            <person name="Sakurai K."/>
            <person name="Arai H."/>
            <person name="Ishii M."/>
            <person name="Igarashi Y."/>
        </authorList>
    </citation>
    <scope>NUCLEOTIDE SEQUENCE [LARGE SCALE GENOMIC DNA]</scope>
    <source>
        <strain evidence="1 2">NBRC 14818</strain>
    </source>
</reference>
<gene>
    <name evidence="1" type="ORF">EMQ_2095</name>
</gene>
<organism evidence="1 2">
    <name type="scientific">Acetobacter aceti NBRC 14818</name>
    <dbReference type="NCBI Taxonomy" id="887700"/>
    <lineage>
        <taxon>Bacteria</taxon>
        <taxon>Pseudomonadati</taxon>
        <taxon>Pseudomonadota</taxon>
        <taxon>Alphaproteobacteria</taxon>
        <taxon>Acetobacterales</taxon>
        <taxon>Acetobacteraceae</taxon>
        <taxon>Acetobacter</taxon>
        <taxon>Acetobacter subgen. Acetobacter</taxon>
    </lineage>
</organism>
<dbReference type="RefSeq" id="WP_018308038.1">
    <property type="nucleotide sequence ID" value="NZ_AP023410.1"/>
</dbReference>
<keyword evidence="2" id="KW-1185">Reference proteome</keyword>
<proteinExistence type="predicted"/>
<dbReference type="EMBL" id="AP023410">
    <property type="protein sequence ID" value="BCK76489.1"/>
    <property type="molecule type" value="Genomic_DNA"/>
</dbReference>
<dbReference type="AlphaFoldDB" id="A0AB33ILD0"/>
<evidence type="ECO:0000313" key="2">
    <source>
        <dbReference type="Proteomes" id="UP000516424"/>
    </source>
</evidence>
<evidence type="ECO:0000313" key="1">
    <source>
        <dbReference type="EMBL" id="BCK76489.1"/>
    </source>
</evidence>
<protein>
    <submittedName>
        <fullName evidence="1">Uncharacterized protein</fullName>
    </submittedName>
</protein>